<feature type="domain" description="Multidrug resistance protein MdtA-like alpha-helical hairpin" evidence="5">
    <location>
        <begin position="121"/>
        <end position="181"/>
    </location>
</feature>
<dbReference type="KEGG" id="parb:CJU94_17785"/>
<dbReference type="InterPro" id="IPR058627">
    <property type="entry name" value="MdtA-like_C"/>
</dbReference>
<keyword evidence="3" id="KW-0813">Transport</keyword>
<reference evidence="9 10" key="1">
    <citation type="submission" date="2017-08" db="EMBL/GenBank/DDBJ databases">
        <title>Identification and genetic characteristics of simultaneous BTEX- and naphthalene-degrading Paraburkholderia sp. BN5 isolated from petroleum-contaminated soil.</title>
        <authorList>
            <person name="Lee Y."/>
            <person name="Jeon C.O."/>
        </authorList>
    </citation>
    <scope>NUCLEOTIDE SEQUENCE [LARGE SCALE GENOMIC DNA]</scope>
    <source>
        <strain evidence="9 10">BN5</strain>
    </source>
</reference>
<dbReference type="InterPro" id="IPR006143">
    <property type="entry name" value="RND_pump_MFP"/>
</dbReference>
<keyword evidence="10" id="KW-1185">Reference proteome</keyword>
<dbReference type="Pfam" id="PF25876">
    <property type="entry name" value="HH_MFP_RND"/>
    <property type="match status" value="1"/>
</dbReference>
<dbReference type="InterPro" id="IPR058625">
    <property type="entry name" value="MdtA-like_BSH"/>
</dbReference>
<dbReference type="Gene3D" id="2.40.420.20">
    <property type="match status" value="1"/>
</dbReference>
<evidence type="ECO:0000259" key="6">
    <source>
        <dbReference type="Pfam" id="PF25917"/>
    </source>
</evidence>
<dbReference type="InterPro" id="IPR058792">
    <property type="entry name" value="Beta-barrel_RND_2"/>
</dbReference>
<dbReference type="OrthoDB" id="9806939at2"/>
<dbReference type="AlphaFoldDB" id="A0A248VN55"/>
<organism evidence="9 10">
    <name type="scientific">Paraburkholderia aromaticivorans</name>
    <dbReference type="NCBI Taxonomy" id="2026199"/>
    <lineage>
        <taxon>Bacteria</taxon>
        <taxon>Pseudomonadati</taxon>
        <taxon>Pseudomonadota</taxon>
        <taxon>Betaproteobacteria</taxon>
        <taxon>Burkholderiales</taxon>
        <taxon>Burkholderiaceae</taxon>
        <taxon>Paraburkholderia</taxon>
    </lineage>
</organism>
<dbReference type="InterPro" id="IPR058624">
    <property type="entry name" value="MdtA-like_HH"/>
</dbReference>
<accession>A0A248VN55</accession>
<protein>
    <submittedName>
        <fullName evidence="9">Efflux transporter periplasmic adaptor subunit</fullName>
    </submittedName>
</protein>
<dbReference type="EMBL" id="CP022989">
    <property type="protein sequence ID" value="ASV99829.1"/>
    <property type="molecule type" value="Genomic_DNA"/>
</dbReference>
<comment type="similarity">
    <text evidence="2">Belongs to the membrane fusion protein (MFP) (TC 8.A.1) family.</text>
</comment>
<evidence type="ECO:0000256" key="2">
    <source>
        <dbReference type="ARBA" id="ARBA00009477"/>
    </source>
</evidence>
<dbReference type="Gene3D" id="1.10.287.470">
    <property type="entry name" value="Helix hairpin bin"/>
    <property type="match status" value="1"/>
</dbReference>
<dbReference type="NCBIfam" id="TIGR01730">
    <property type="entry name" value="RND_mfp"/>
    <property type="match status" value="1"/>
</dbReference>
<evidence type="ECO:0000259" key="5">
    <source>
        <dbReference type="Pfam" id="PF25876"/>
    </source>
</evidence>
<gene>
    <name evidence="9" type="ORF">CJU94_17785</name>
</gene>
<dbReference type="Gene3D" id="2.40.30.170">
    <property type="match status" value="1"/>
</dbReference>
<dbReference type="RefSeq" id="WP_095419814.1">
    <property type="nucleotide sequence ID" value="NZ_CP022989.1"/>
</dbReference>
<dbReference type="PANTHER" id="PTHR30469:SF37">
    <property type="entry name" value="RAGD PROTEIN"/>
    <property type="match status" value="1"/>
</dbReference>
<dbReference type="Proteomes" id="UP000215158">
    <property type="component" value="Chromosome 1"/>
</dbReference>
<dbReference type="Pfam" id="PF25967">
    <property type="entry name" value="RND-MFP_C"/>
    <property type="match status" value="1"/>
</dbReference>
<evidence type="ECO:0000313" key="10">
    <source>
        <dbReference type="Proteomes" id="UP000215158"/>
    </source>
</evidence>
<feature type="domain" description="Multidrug resistance protein MdtA-like C-terminal permuted SH3" evidence="8">
    <location>
        <begin position="312"/>
        <end position="366"/>
    </location>
</feature>
<sequence>MSTEIEINSPKRLRHLKLVGIVALLAAAGVVASGMAGRAHAKQELTTWSARQAVPTVVAYTPKRDLDAQALVLPGRLSAFVNAPIYARVSGYLHAWYADIGTHVKAGQLLADIDTPDLDQQLQQARADLQNSVANEKLAASTAHRWTQMLKQDSVSQQDADEKTSDLVAKQATVAANEANVRRLEALESFKRITAPFDGTVTARTTDIGALINAGGGNGPELFSVSDARRLRVYVSVPQDEAAAIQPGMSATLTVPERPGVKFNAKLVDTDDAITPASGTLLVQLAVDNHDGLLIPGEYTEVHFALPTNAHALSIPASSLIFRQNGLQVAVLGKDNRAELKPVSIATDLGTHVEIASGLSATDRVIDNPPDSLASGDEVRLQTTTSGTGDTAVASRRATESTHG</sequence>
<evidence type="ECO:0000259" key="8">
    <source>
        <dbReference type="Pfam" id="PF25967"/>
    </source>
</evidence>
<dbReference type="GO" id="GO:1990281">
    <property type="term" value="C:efflux pump complex"/>
    <property type="evidence" value="ECO:0007669"/>
    <property type="project" value="TreeGrafter"/>
</dbReference>
<evidence type="ECO:0000256" key="3">
    <source>
        <dbReference type="ARBA" id="ARBA00022448"/>
    </source>
</evidence>
<feature type="domain" description="CusB-like beta-barrel" evidence="7">
    <location>
        <begin position="234"/>
        <end position="305"/>
    </location>
</feature>
<evidence type="ECO:0000256" key="1">
    <source>
        <dbReference type="ARBA" id="ARBA00004196"/>
    </source>
</evidence>
<dbReference type="Gene3D" id="2.40.50.100">
    <property type="match status" value="1"/>
</dbReference>
<comment type="subcellular location">
    <subcellularLocation>
        <location evidence="1">Cell envelope</location>
    </subcellularLocation>
</comment>
<evidence type="ECO:0000313" key="9">
    <source>
        <dbReference type="EMBL" id="ASV99829.1"/>
    </source>
</evidence>
<proteinExistence type="inferred from homology"/>
<evidence type="ECO:0000259" key="7">
    <source>
        <dbReference type="Pfam" id="PF25954"/>
    </source>
</evidence>
<feature type="domain" description="Multidrug resistance protein MdtA-like barrel-sandwich hybrid" evidence="6">
    <location>
        <begin position="84"/>
        <end position="215"/>
    </location>
</feature>
<dbReference type="SUPFAM" id="SSF111369">
    <property type="entry name" value="HlyD-like secretion proteins"/>
    <property type="match status" value="1"/>
</dbReference>
<feature type="region of interest" description="Disordered" evidence="4">
    <location>
        <begin position="364"/>
        <end position="404"/>
    </location>
</feature>
<dbReference type="Pfam" id="PF25917">
    <property type="entry name" value="BSH_RND"/>
    <property type="match status" value="1"/>
</dbReference>
<dbReference type="GO" id="GO:0015562">
    <property type="term" value="F:efflux transmembrane transporter activity"/>
    <property type="evidence" value="ECO:0007669"/>
    <property type="project" value="TreeGrafter"/>
</dbReference>
<evidence type="ECO:0000256" key="4">
    <source>
        <dbReference type="SAM" id="MobiDB-lite"/>
    </source>
</evidence>
<dbReference type="PANTHER" id="PTHR30469">
    <property type="entry name" value="MULTIDRUG RESISTANCE PROTEIN MDTA"/>
    <property type="match status" value="1"/>
</dbReference>
<name>A0A248VN55_9BURK</name>
<dbReference type="Pfam" id="PF25954">
    <property type="entry name" value="Beta-barrel_RND_2"/>
    <property type="match status" value="1"/>
</dbReference>